<dbReference type="AlphaFoldDB" id="A0AAD9LFU4"/>
<reference evidence="3" key="2">
    <citation type="submission" date="2021-05" db="EMBL/GenBank/DDBJ databases">
        <authorList>
            <person name="Pain A."/>
        </authorList>
    </citation>
    <scope>NUCLEOTIDE SEQUENCE</scope>
    <source>
        <strain evidence="3">1802A</strain>
    </source>
</reference>
<dbReference type="GO" id="GO:0005634">
    <property type="term" value="C:nucleus"/>
    <property type="evidence" value="ECO:0007669"/>
    <property type="project" value="TreeGrafter"/>
</dbReference>
<dbReference type="InterPro" id="IPR011989">
    <property type="entry name" value="ARM-like"/>
</dbReference>
<keyword evidence="1" id="KW-0677">Repeat</keyword>
<dbReference type="InterPro" id="IPR051023">
    <property type="entry name" value="PP2A_Regulatory_Subunit_A"/>
</dbReference>
<dbReference type="Pfam" id="PF12755">
    <property type="entry name" value="Vac14_Fab1_bd"/>
    <property type="match status" value="1"/>
</dbReference>
<proteinExistence type="predicted"/>
<evidence type="ECO:0000313" key="4">
    <source>
        <dbReference type="Proteomes" id="UP001195914"/>
    </source>
</evidence>
<keyword evidence="4" id="KW-1185">Reference proteome</keyword>
<comment type="caution">
    <text evidence="3">The sequence shown here is derived from an EMBL/GenBank/DDBJ whole genome shotgun (WGS) entry which is preliminary data.</text>
</comment>
<feature type="repeat" description="HEAT" evidence="2">
    <location>
        <begin position="257"/>
        <end position="295"/>
    </location>
</feature>
<dbReference type="GO" id="GO:0005829">
    <property type="term" value="C:cytosol"/>
    <property type="evidence" value="ECO:0007669"/>
    <property type="project" value="TreeGrafter"/>
</dbReference>
<dbReference type="InterPro" id="IPR016024">
    <property type="entry name" value="ARM-type_fold"/>
</dbReference>
<evidence type="ECO:0000256" key="2">
    <source>
        <dbReference type="PROSITE-ProRule" id="PRU00103"/>
    </source>
</evidence>
<organism evidence="3 4">
    <name type="scientific">Babesia divergens</name>
    <dbReference type="NCBI Taxonomy" id="32595"/>
    <lineage>
        <taxon>Eukaryota</taxon>
        <taxon>Sar</taxon>
        <taxon>Alveolata</taxon>
        <taxon>Apicomplexa</taxon>
        <taxon>Aconoidasida</taxon>
        <taxon>Piroplasmida</taxon>
        <taxon>Babesiidae</taxon>
        <taxon>Babesia</taxon>
    </lineage>
</organism>
<gene>
    <name evidence="3" type="ORF">X943_002241</name>
</gene>
<evidence type="ECO:0000313" key="3">
    <source>
        <dbReference type="EMBL" id="KAK1934042.1"/>
    </source>
</evidence>
<dbReference type="InterPro" id="IPR021133">
    <property type="entry name" value="HEAT_type_2"/>
</dbReference>
<dbReference type="EMBL" id="JAHBMH010000067">
    <property type="protein sequence ID" value="KAK1934042.1"/>
    <property type="molecule type" value="Genomic_DNA"/>
</dbReference>
<sequence length="628" mass="71667">MDIMQLELDGSVYDTPTDEPVVYHVFEFFKAELLTDDDAALEALTHIDIVTQQLGPEECGTLLVPFLTEAQAGMSMSLLAVIVEVWYTLSKISNTESYIVGIFRGLEFFLSQEDPVIRIKGIDFVVKIVDDLKCSDASYDVIDVVVLPMLKRMAEKAISACVLIPRIYSDASEIAQGELRECYKQLWESNLMIVRLEVARNLEKLLAIMHIEHSVSMFWLVLKNMSVDIQEDIRAHCVGACLAFAKRCSLEQNLSFSYPVIVAAACDSSWRVRAAVAREYHKIYEAFGKEQLCEQLFEAHLNVLSDSNDVVQETAMASFLKCCHALSANTVERYITFFESQIPLSSVKIRQDICDILANFAANMPKDRMKNLIYPIMLSLMGDQSVTVRLWYVFYAVTLTACSVLNNIELVCDRKDFEADMAAKVAETVEMVLKGTRWHHRLRLAEKTTALFHHFGFNIFEKHFGRMLFKLLTDSVWKVRNTVVFSIEHICADRKATWMSDTILTELLKMYIEPRNSKYIDRDRLPLSYSLKIVIIQALVAVSKTLDLDVVLAQVVPILITATKDSVANVRFVAVKAICNIFQIYKDEDPEAFLRLRCTLLKLKQDPDIDVRYYTQMALITYEAYFDT</sequence>
<dbReference type="PROSITE" id="PS50077">
    <property type="entry name" value="HEAT_REPEAT"/>
    <property type="match status" value="2"/>
</dbReference>
<dbReference type="Proteomes" id="UP001195914">
    <property type="component" value="Unassembled WGS sequence"/>
</dbReference>
<dbReference type="PANTHER" id="PTHR10648">
    <property type="entry name" value="SERINE/THREONINE-PROTEIN PHOSPHATASE PP2A 65 KDA REGULATORY SUBUNIT"/>
    <property type="match status" value="1"/>
</dbReference>
<name>A0AAD9LFU4_BABDI</name>
<dbReference type="Gene3D" id="1.25.10.10">
    <property type="entry name" value="Leucine-rich Repeat Variant"/>
    <property type="match status" value="1"/>
</dbReference>
<dbReference type="GO" id="GO:0000159">
    <property type="term" value="C:protein phosphatase type 2A complex"/>
    <property type="evidence" value="ECO:0007669"/>
    <property type="project" value="TreeGrafter"/>
</dbReference>
<protein>
    <submittedName>
        <fullName evidence="3">HEAT repeat containing protein</fullName>
    </submittedName>
</protein>
<dbReference type="SUPFAM" id="SSF48371">
    <property type="entry name" value="ARM repeat"/>
    <property type="match status" value="1"/>
</dbReference>
<accession>A0AAD9LFU4</accession>
<evidence type="ECO:0000256" key="1">
    <source>
        <dbReference type="ARBA" id="ARBA00022737"/>
    </source>
</evidence>
<feature type="repeat" description="HEAT" evidence="2">
    <location>
        <begin position="555"/>
        <end position="593"/>
    </location>
</feature>
<dbReference type="PANTHER" id="PTHR10648:SF4">
    <property type="entry name" value="PROTEIN PHOSPHATASE 2 (FORMERLY 2A), REGULATORY SUBUNIT A, BETA ISOFORM-RELATED"/>
    <property type="match status" value="1"/>
</dbReference>
<dbReference type="GO" id="GO:0019888">
    <property type="term" value="F:protein phosphatase regulator activity"/>
    <property type="evidence" value="ECO:0007669"/>
    <property type="project" value="TreeGrafter"/>
</dbReference>
<reference evidence="3" key="1">
    <citation type="journal article" date="2014" name="Nucleic Acids Res.">
        <title>The evolutionary dynamics of variant antigen genes in Babesia reveal a history of genomic innovation underlying host-parasite interaction.</title>
        <authorList>
            <person name="Jackson A.P."/>
            <person name="Otto T.D."/>
            <person name="Darby A."/>
            <person name="Ramaprasad A."/>
            <person name="Xia D."/>
            <person name="Echaide I.E."/>
            <person name="Farber M."/>
            <person name="Gahlot S."/>
            <person name="Gamble J."/>
            <person name="Gupta D."/>
            <person name="Gupta Y."/>
            <person name="Jackson L."/>
            <person name="Malandrin L."/>
            <person name="Malas T.B."/>
            <person name="Moussa E."/>
            <person name="Nair M."/>
            <person name="Reid A.J."/>
            <person name="Sanders M."/>
            <person name="Sharma J."/>
            <person name="Tracey A."/>
            <person name="Quail M.A."/>
            <person name="Weir W."/>
            <person name="Wastling J.M."/>
            <person name="Hall N."/>
            <person name="Willadsen P."/>
            <person name="Lingelbach K."/>
            <person name="Shiels B."/>
            <person name="Tait A."/>
            <person name="Berriman M."/>
            <person name="Allred D.R."/>
            <person name="Pain A."/>
        </authorList>
    </citation>
    <scope>NUCLEOTIDE SEQUENCE</scope>
    <source>
        <strain evidence="3">1802A</strain>
    </source>
</reference>